<comment type="caution">
    <text evidence="1">The sequence shown here is derived from an EMBL/GenBank/DDBJ whole genome shotgun (WGS) entry which is preliminary data.</text>
</comment>
<dbReference type="OrthoDB" id="1439074at2"/>
<name>A0A4Q7PIK5_9FLAO</name>
<protein>
    <submittedName>
        <fullName evidence="1">Uncharacterized protein</fullName>
    </submittedName>
</protein>
<reference evidence="1 2" key="1">
    <citation type="submission" date="2019-02" db="EMBL/GenBank/DDBJ databases">
        <title>Genomic Encyclopedia of Type Strains, Phase IV (KMG-IV): sequencing the most valuable type-strain genomes for metagenomic binning, comparative biology and taxonomic classification.</title>
        <authorList>
            <person name="Goeker M."/>
        </authorList>
    </citation>
    <scope>NUCLEOTIDE SEQUENCE [LARGE SCALE GENOMIC DNA]</scope>
    <source>
        <strain evidence="1 2">DSM 17196</strain>
    </source>
</reference>
<proteinExistence type="predicted"/>
<gene>
    <name evidence="1" type="ORF">EV197_1056</name>
</gene>
<dbReference type="EMBL" id="SGXE01000001">
    <property type="protein sequence ID" value="RZS99828.1"/>
    <property type="molecule type" value="Genomic_DNA"/>
</dbReference>
<dbReference type="AlphaFoldDB" id="A0A4Q7PIK5"/>
<organism evidence="1 2">
    <name type="scientific">Aquimarina brevivitae</name>
    <dbReference type="NCBI Taxonomy" id="323412"/>
    <lineage>
        <taxon>Bacteria</taxon>
        <taxon>Pseudomonadati</taxon>
        <taxon>Bacteroidota</taxon>
        <taxon>Flavobacteriia</taxon>
        <taxon>Flavobacteriales</taxon>
        <taxon>Flavobacteriaceae</taxon>
        <taxon>Aquimarina</taxon>
    </lineage>
</organism>
<evidence type="ECO:0000313" key="2">
    <source>
        <dbReference type="Proteomes" id="UP000292262"/>
    </source>
</evidence>
<dbReference type="RefSeq" id="WP_130285643.1">
    <property type="nucleotide sequence ID" value="NZ_SGXE01000001.1"/>
</dbReference>
<sequence>MKTPLMLISILLFYSSCSIFSLPSISNKEDINELETIITENLDSDLDVYSLYFESKTLTGGLDHISYDYKLKGSYFLESLDVSSQVLSDPSKKSKSAYQNKKTFKIKEASITCIPAIYEEALQVLKDHELYDQHKDYYLDSWVFRTNRKGEIYADFILNYFMDTSRGGRTSTTTYGQYEFTMNPDKSIKLNY</sequence>
<evidence type="ECO:0000313" key="1">
    <source>
        <dbReference type="EMBL" id="RZS99828.1"/>
    </source>
</evidence>
<dbReference type="Proteomes" id="UP000292262">
    <property type="component" value="Unassembled WGS sequence"/>
</dbReference>
<keyword evidence="2" id="KW-1185">Reference proteome</keyword>
<accession>A0A4Q7PIK5</accession>